<dbReference type="EMBL" id="HG996476">
    <property type="protein sequence ID" value="CAG1853646.1"/>
    <property type="molecule type" value="Genomic_DNA"/>
</dbReference>
<organism evidence="2">
    <name type="scientific">Musa acuminata subsp. malaccensis</name>
    <name type="common">Wild banana</name>
    <name type="synonym">Musa malaccensis</name>
    <dbReference type="NCBI Taxonomy" id="214687"/>
    <lineage>
        <taxon>Eukaryota</taxon>
        <taxon>Viridiplantae</taxon>
        <taxon>Streptophyta</taxon>
        <taxon>Embryophyta</taxon>
        <taxon>Tracheophyta</taxon>
        <taxon>Spermatophyta</taxon>
        <taxon>Magnoliopsida</taxon>
        <taxon>Liliopsida</taxon>
        <taxon>Zingiberales</taxon>
        <taxon>Musaceae</taxon>
        <taxon>Musa</taxon>
    </lineage>
</organism>
<feature type="non-terminal residue" evidence="2">
    <location>
        <position position="1"/>
    </location>
</feature>
<dbReference type="AlphaFoldDB" id="A0A8D7FFF4"/>
<evidence type="ECO:0000256" key="1">
    <source>
        <dbReference type="SAM" id="MobiDB-lite"/>
    </source>
</evidence>
<gene>
    <name evidence="2" type="ORF">GSMUA_318720.1</name>
</gene>
<proteinExistence type="predicted"/>
<accession>A0A8D7FFF4</accession>
<evidence type="ECO:0000313" key="2">
    <source>
        <dbReference type="EMBL" id="CAG1853646.1"/>
    </source>
</evidence>
<feature type="compositionally biased region" description="Acidic residues" evidence="1">
    <location>
        <begin position="29"/>
        <end position="38"/>
    </location>
</feature>
<name>A0A8D7FFF4_MUSAM</name>
<protein>
    <submittedName>
        <fullName evidence="2">(wild Malaysian banana) hypothetical protein</fullName>
    </submittedName>
</protein>
<feature type="region of interest" description="Disordered" evidence="1">
    <location>
        <begin position="1"/>
        <end position="51"/>
    </location>
</feature>
<sequence>SAEEQGKSRPCAGGSAGNLRLELHGQPEESVEAVEGDVADVPHVGMPPDIH</sequence>
<feature type="non-terminal residue" evidence="2">
    <location>
        <position position="51"/>
    </location>
</feature>
<reference evidence="2" key="1">
    <citation type="submission" date="2021-03" db="EMBL/GenBank/DDBJ databases">
        <authorList>
            <consortium name="Genoscope - CEA"/>
            <person name="William W."/>
        </authorList>
    </citation>
    <scope>NUCLEOTIDE SEQUENCE</scope>
    <source>
        <strain evidence="2">Doubled-haploid Pahang</strain>
    </source>
</reference>